<dbReference type="Gene3D" id="3.40.50.300">
    <property type="entry name" value="P-loop containing nucleotide triphosphate hydrolases"/>
    <property type="match status" value="1"/>
</dbReference>
<feature type="non-terminal residue" evidence="2">
    <location>
        <position position="1"/>
    </location>
</feature>
<dbReference type="Pfam" id="PF19263">
    <property type="entry name" value="DUF5906"/>
    <property type="match status" value="1"/>
</dbReference>
<accession>A0A0F9TZC9</accession>
<gene>
    <name evidence="2" type="ORF">LCGC14_0669670</name>
</gene>
<dbReference type="EMBL" id="LAZR01001313">
    <property type="protein sequence ID" value="KKN46743.1"/>
    <property type="molecule type" value="Genomic_DNA"/>
</dbReference>
<feature type="domain" description="NrS-1 polymerase-like helicase" evidence="1">
    <location>
        <begin position="325"/>
        <end position="431"/>
    </location>
</feature>
<organism evidence="2">
    <name type="scientific">marine sediment metagenome</name>
    <dbReference type="NCBI Taxonomy" id="412755"/>
    <lineage>
        <taxon>unclassified sequences</taxon>
        <taxon>metagenomes</taxon>
        <taxon>ecological metagenomes</taxon>
    </lineage>
</organism>
<dbReference type="AlphaFoldDB" id="A0A0F9TZC9"/>
<reference evidence="2" key="1">
    <citation type="journal article" date="2015" name="Nature">
        <title>Complex archaea that bridge the gap between prokaryotes and eukaryotes.</title>
        <authorList>
            <person name="Spang A."/>
            <person name="Saw J.H."/>
            <person name="Jorgensen S.L."/>
            <person name="Zaremba-Niedzwiedzka K."/>
            <person name="Martijn J."/>
            <person name="Lind A.E."/>
            <person name="van Eijk R."/>
            <person name="Schleper C."/>
            <person name="Guy L."/>
            <person name="Ettema T.J."/>
        </authorList>
    </citation>
    <scope>NUCLEOTIDE SEQUENCE</scope>
</reference>
<dbReference type="InterPro" id="IPR027417">
    <property type="entry name" value="P-loop_NTPase"/>
</dbReference>
<evidence type="ECO:0000313" key="2">
    <source>
        <dbReference type="EMBL" id="KKN46743.1"/>
    </source>
</evidence>
<name>A0A0F9TZC9_9ZZZZ</name>
<proteinExistence type="predicted"/>
<comment type="caution">
    <text evidence="2">The sequence shown here is derived from an EMBL/GenBank/DDBJ whole genome shotgun (WGS) entry which is preliminary data.</text>
</comment>
<dbReference type="InterPro" id="IPR045455">
    <property type="entry name" value="NrS-1_pol-like_helicase"/>
</dbReference>
<sequence length="594" mass="68310">KQAYVELSLKGYYATLSEGKELNEQNCYAFPISRGGWTVRRYTPGVQEHPSWTQDGAGWTRCYLNRNPDLATACRAYGGIEDVDGSFEFMDAESAIKAGQLLGVHVSLDIRMMGRKCILKQHRDGRLIVRVKHEKEDRGDKMNGWAVKKTNWQRIFSTQLISPEEPDTVNHDELIRKLVVQGTTREDAGWMLSSDRVWAQEPATHIKMALNSLGHTDSESKVIMGTCVRRAWKVVNKPFQPEYPGDREWNRNAAQLRYIPTQDTDELTYPTWNRILQHCGEGLDDAIKIHPWAKANGILSGADYLKIWVASLFQFPYEPLPYLFFYGPEDSGKSSFHQALQLLLTRGYARGDQALTNQQGFNGELDGALIVVVEETDLRKNKVANRRIKDWVLTPDFQVIYKGKTPFMATNSMHWIQTDNDYLACPVFPGDTRITMCYVGELDPLEMIPRKKLIPLLQKEAPDFLAEILSLEIPESNSRLNVPIVETRAKEAIQKMNQNSLQIFIEEMCASTPGQMIKVSDFYTKFFNWIDPSEQDKWSKIKMNRQLPPEYPKGRRRKDGQHYIGNIWWKEQPPLTKDIQRLILNGKYLEPVND</sequence>
<protein>
    <recommendedName>
        <fullName evidence="1">NrS-1 polymerase-like helicase domain-containing protein</fullName>
    </recommendedName>
</protein>
<evidence type="ECO:0000259" key="1">
    <source>
        <dbReference type="Pfam" id="PF19263"/>
    </source>
</evidence>